<reference evidence="1" key="1">
    <citation type="submission" date="2022-08" db="UniProtKB">
        <authorList>
            <consortium name="EnsemblMetazoa"/>
        </authorList>
    </citation>
    <scope>IDENTIFICATION</scope>
    <source>
        <strain evidence="1">05x7-T-G4-1.051#20</strain>
    </source>
</reference>
<dbReference type="InterPro" id="IPR051697">
    <property type="entry name" value="Patched_domain-protein"/>
</dbReference>
<dbReference type="AlphaFoldDB" id="A0A8W8IET0"/>
<dbReference type="Proteomes" id="UP000005408">
    <property type="component" value="Unassembled WGS sequence"/>
</dbReference>
<protein>
    <submittedName>
        <fullName evidence="1">Uncharacterized protein</fullName>
    </submittedName>
</protein>
<organism evidence="1 2">
    <name type="scientific">Magallana gigas</name>
    <name type="common">Pacific oyster</name>
    <name type="synonym">Crassostrea gigas</name>
    <dbReference type="NCBI Taxonomy" id="29159"/>
    <lineage>
        <taxon>Eukaryota</taxon>
        <taxon>Metazoa</taxon>
        <taxon>Spiralia</taxon>
        <taxon>Lophotrochozoa</taxon>
        <taxon>Mollusca</taxon>
        <taxon>Bivalvia</taxon>
        <taxon>Autobranchia</taxon>
        <taxon>Pteriomorphia</taxon>
        <taxon>Ostreida</taxon>
        <taxon>Ostreoidea</taxon>
        <taxon>Ostreidae</taxon>
        <taxon>Magallana</taxon>
    </lineage>
</organism>
<dbReference type="EnsemblMetazoa" id="G13630.7">
    <property type="protein sequence ID" value="G13630.7:cds"/>
    <property type="gene ID" value="G13630"/>
</dbReference>
<evidence type="ECO:0000313" key="2">
    <source>
        <dbReference type="Proteomes" id="UP000005408"/>
    </source>
</evidence>
<evidence type="ECO:0000313" key="1">
    <source>
        <dbReference type="EnsemblMetazoa" id="G13630.7:cds"/>
    </source>
</evidence>
<accession>A0A8W8IET0</accession>
<keyword evidence="2" id="KW-1185">Reference proteome</keyword>
<sequence length="127" mass="14946">MEKLQKCCERYEGFFKTRFEKLGSFISKYPKSVMSTCVVVNSLFLIGLLNFSTENDVEMMYTPSNSQAYNDREFLRNVYSDPTTSNFESYQLQNFGRYVDIIIISKNNSNIMNQQHIDEINKINQFI</sequence>
<proteinExistence type="predicted"/>
<name>A0A8W8IET0_MAGGI</name>
<dbReference type="PANTHER" id="PTHR10796:SF92">
    <property type="entry name" value="PATCHED-RELATED, ISOFORM A"/>
    <property type="match status" value="1"/>
</dbReference>
<dbReference type="GO" id="GO:0016020">
    <property type="term" value="C:membrane"/>
    <property type="evidence" value="ECO:0007669"/>
    <property type="project" value="TreeGrafter"/>
</dbReference>
<dbReference type="PANTHER" id="PTHR10796">
    <property type="entry name" value="PATCHED-RELATED"/>
    <property type="match status" value="1"/>
</dbReference>